<dbReference type="EMBL" id="KQ947421">
    <property type="protein sequence ID" value="KUJ14093.1"/>
    <property type="molecule type" value="Genomic_DNA"/>
</dbReference>
<evidence type="ECO:0000313" key="3">
    <source>
        <dbReference type="EMBL" id="KUJ14093.1"/>
    </source>
</evidence>
<organism evidence="3 4">
    <name type="scientific">Mollisia scopiformis</name>
    <name type="common">Conifer needle endophyte fungus</name>
    <name type="synonym">Phialocephala scopiformis</name>
    <dbReference type="NCBI Taxonomy" id="149040"/>
    <lineage>
        <taxon>Eukaryota</taxon>
        <taxon>Fungi</taxon>
        <taxon>Dikarya</taxon>
        <taxon>Ascomycota</taxon>
        <taxon>Pezizomycotina</taxon>
        <taxon>Leotiomycetes</taxon>
        <taxon>Helotiales</taxon>
        <taxon>Mollisiaceae</taxon>
        <taxon>Mollisia</taxon>
    </lineage>
</organism>
<dbReference type="OrthoDB" id="41238at2759"/>
<dbReference type="InterPro" id="IPR000182">
    <property type="entry name" value="GNAT_dom"/>
</dbReference>
<dbReference type="InterPro" id="IPR016181">
    <property type="entry name" value="Acyl_CoA_acyltransferase"/>
</dbReference>
<dbReference type="PANTHER" id="PTHR43441">
    <property type="entry name" value="RIBOSOMAL-PROTEIN-SERINE ACETYLTRANSFERASE"/>
    <property type="match status" value="1"/>
</dbReference>
<protein>
    <recommendedName>
        <fullName evidence="2">N-acetyltransferase domain-containing protein</fullName>
    </recommendedName>
</protein>
<accession>A0A194X1M6</accession>
<feature type="domain" description="N-acetyltransferase" evidence="2">
    <location>
        <begin position="92"/>
        <end position="175"/>
    </location>
</feature>
<dbReference type="PANTHER" id="PTHR43441:SF5">
    <property type="entry name" value="FAMILY ACETYLTRANSFERASE, PUTATIVE-RELATED"/>
    <property type="match status" value="1"/>
</dbReference>
<dbReference type="GO" id="GO:0008999">
    <property type="term" value="F:protein-N-terminal-alanine acetyltransferase activity"/>
    <property type="evidence" value="ECO:0007669"/>
    <property type="project" value="TreeGrafter"/>
</dbReference>
<keyword evidence="4" id="KW-1185">Reference proteome</keyword>
<dbReference type="GeneID" id="28828349"/>
<dbReference type="RefSeq" id="XP_018068448.1">
    <property type="nucleotide sequence ID" value="XM_018218623.1"/>
</dbReference>
<dbReference type="AlphaFoldDB" id="A0A194X1M6"/>
<feature type="compositionally biased region" description="Polar residues" evidence="1">
    <location>
        <begin position="81"/>
        <end position="92"/>
    </location>
</feature>
<reference evidence="3 4" key="1">
    <citation type="submission" date="2015-10" db="EMBL/GenBank/DDBJ databases">
        <title>Full genome of DAOMC 229536 Phialocephala scopiformis, a fungal endophyte of spruce producing the potent anti-insectan compound rugulosin.</title>
        <authorList>
            <consortium name="DOE Joint Genome Institute"/>
            <person name="Walker A.K."/>
            <person name="Frasz S.L."/>
            <person name="Seifert K.A."/>
            <person name="Miller J.D."/>
            <person name="Mondo S.J."/>
            <person name="Labutti K."/>
            <person name="Lipzen A."/>
            <person name="Dockter R."/>
            <person name="Kennedy M."/>
            <person name="Grigoriev I.V."/>
            <person name="Spatafora J.W."/>
        </authorList>
    </citation>
    <scope>NUCLEOTIDE SEQUENCE [LARGE SCALE GENOMIC DNA]</scope>
    <source>
        <strain evidence="3 4">CBS 120377</strain>
    </source>
</reference>
<evidence type="ECO:0000256" key="1">
    <source>
        <dbReference type="SAM" id="MobiDB-lite"/>
    </source>
</evidence>
<evidence type="ECO:0000259" key="2">
    <source>
        <dbReference type="Pfam" id="PF13302"/>
    </source>
</evidence>
<dbReference type="Pfam" id="PF13302">
    <property type="entry name" value="Acetyltransf_3"/>
    <property type="match status" value="1"/>
</dbReference>
<proteinExistence type="predicted"/>
<dbReference type="InParanoid" id="A0A194X1M6"/>
<evidence type="ECO:0000313" key="4">
    <source>
        <dbReference type="Proteomes" id="UP000070700"/>
    </source>
</evidence>
<dbReference type="SUPFAM" id="SSF55729">
    <property type="entry name" value="Acyl-CoA N-acyltransferases (Nat)"/>
    <property type="match status" value="1"/>
</dbReference>
<dbReference type="InterPro" id="IPR051908">
    <property type="entry name" value="Ribosomal_N-acetyltransferase"/>
</dbReference>
<feature type="region of interest" description="Disordered" evidence="1">
    <location>
        <begin position="49"/>
        <end position="95"/>
    </location>
</feature>
<dbReference type="GO" id="GO:1990189">
    <property type="term" value="F:protein N-terminal-serine acetyltransferase activity"/>
    <property type="evidence" value="ECO:0007669"/>
    <property type="project" value="TreeGrafter"/>
</dbReference>
<sequence length="239" mass="26987">MFDTENNLYYQQRRLENDRISLEIFDKISNTPHPTAENPLRALDARHKHAPRTNSNTCPSQPPSTPPQISQLTTTDPVAPSPQTACTPSSPQDTHEYAGTIALETTSRKHASTELAIVIFPQFHRTYVASHAIGLLLLYVLDPPAKGGLGLRRVVWRCHWLSEASRRVAERMGFVFEGVMRWERVLEGGRVRAEAEELGRRNGTGGKEGVGRHSVVLSVVWDEWEVKRGMVVEQMERRK</sequence>
<name>A0A194X1M6_MOLSC</name>
<gene>
    <name evidence="3" type="ORF">LY89DRAFT_721205</name>
</gene>
<dbReference type="Proteomes" id="UP000070700">
    <property type="component" value="Unassembled WGS sequence"/>
</dbReference>
<dbReference type="KEGG" id="psco:LY89DRAFT_721205"/>
<dbReference type="Gene3D" id="3.40.630.30">
    <property type="match status" value="1"/>
</dbReference>